<keyword evidence="1" id="KW-0863">Zinc-finger</keyword>
<dbReference type="Proteomes" id="UP000777438">
    <property type="component" value="Unassembled WGS sequence"/>
</dbReference>
<feature type="domain" description="RING-type" evidence="2">
    <location>
        <begin position="1"/>
        <end position="41"/>
    </location>
</feature>
<dbReference type="Pfam" id="PF13639">
    <property type="entry name" value="zf-RING_2"/>
    <property type="match status" value="1"/>
</dbReference>
<organism evidence="3 4">
    <name type="scientific">Thelonectria olida</name>
    <dbReference type="NCBI Taxonomy" id="1576542"/>
    <lineage>
        <taxon>Eukaryota</taxon>
        <taxon>Fungi</taxon>
        <taxon>Dikarya</taxon>
        <taxon>Ascomycota</taxon>
        <taxon>Pezizomycotina</taxon>
        <taxon>Sordariomycetes</taxon>
        <taxon>Hypocreomycetidae</taxon>
        <taxon>Hypocreales</taxon>
        <taxon>Nectriaceae</taxon>
        <taxon>Thelonectria</taxon>
    </lineage>
</organism>
<dbReference type="SUPFAM" id="SSF57850">
    <property type="entry name" value="RING/U-box"/>
    <property type="match status" value="1"/>
</dbReference>
<evidence type="ECO:0000259" key="2">
    <source>
        <dbReference type="PROSITE" id="PS50089"/>
    </source>
</evidence>
<dbReference type="InterPro" id="IPR001841">
    <property type="entry name" value="Znf_RING"/>
</dbReference>
<evidence type="ECO:0000256" key="1">
    <source>
        <dbReference type="PROSITE-ProRule" id="PRU00175"/>
    </source>
</evidence>
<comment type="caution">
    <text evidence="3">The sequence shown here is derived from an EMBL/GenBank/DDBJ whole genome shotgun (WGS) entry which is preliminary data.</text>
</comment>
<evidence type="ECO:0000313" key="3">
    <source>
        <dbReference type="EMBL" id="KAH6870914.1"/>
    </source>
</evidence>
<reference evidence="3 4" key="1">
    <citation type="journal article" date="2021" name="Nat. Commun.">
        <title>Genetic determinants of endophytism in the Arabidopsis root mycobiome.</title>
        <authorList>
            <person name="Mesny F."/>
            <person name="Miyauchi S."/>
            <person name="Thiergart T."/>
            <person name="Pickel B."/>
            <person name="Atanasova L."/>
            <person name="Karlsson M."/>
            <person name="Huettel B."/>
            <person name="Barry K.W."/>
            <person name="Haridas S."/>
            <person name="Chen C."/>
            <person name="Bauer D."/>
            <person name="Andreopoulos W."/>
            <person name="Pangilinan J."/>
            <person name="LaButti K."/>
            <person name="Riley R."/>
            <person name="Lipzen A."/>
            <person name="Clum A."/>
            <person name="Drula E."/>
            <person name="Henrissat B."/>
            <person name="Kohler A."/>
            <person name="Grigoriev I.V."/>
            <person name="Martin F.M."/>
            <person name="Hacquard S."/>
        </authorList>
    </citation>
    <scope>NUCLEOTIDE SEQUENCE [LARGE SCALE GENOMIC DNA]</scope>
    <source>
        <strain evidence="3 4">MPI-CAGE-CH-0241</strain>
    </source>
</reference>
<dbReference type="PANTHER" id="PTHR47258">
    <property type="match status" value="1"/>
</dbReference>
<gene>
    <name evidence="3" type="ORF">B0T10DRAFT_417916</name>
</gene>
<dbReference type="PANTHER" id="PTHR47258:SF1">
    <property type="entry name" value="E3 UBIQUITIN-PROTEIN LIGASE XERICO-RELATED"/>
    <property type="match status" value="1"/>
</dbReference>
<dbReference type="InterPro" id="IPR044249">
    <property type="entry name" value="XERICO-like"/>
</dbReference>
<dbReference type="InterPro" id="IPR013083">
    <property type="entry name" value="Znf_RING/FYVE/PHD"/>
</dbReference>
<name>A0A9P9AII1_9HYPO</name>
<keyword evidence="1" id="KW-0479">Metal-binding</keyword>
<sequence length="55" mass="6466">VCLEALLDEDNVRCLPCRHVFHANCIEIWFLKPRFTCPLCKSVRIHPQTRARGRC</sequence>
<keyword evidence="1" id="KW-0862">Zinc</keyword>
<accession>A0A9P9AII1</accession>
<dbReference type="OrthoDB" id="8062037at2759"/>
<dbReference type="Gene3D" id="3.30.40.10">
    <property type="entry name" value="Zinc/RING finger domain, C3HC4 (zinc finger)"/>
    <property type="match status" value="1"/>
</dbReference>
<protein>
    <recommendedName>
        <fullName evidence="2">RING-type domain-containing protein</fullName>
    </recommendedName>
</protein>
<dbReference type="EMBL" id="JAGPYM010000063">
    <property type="protein sequence ID" value="KAH6870914.1"/>
    <property type="molecule type" value="Genomic_DNA"/>
</dbReference>
<dbReference type="SMART" id="SM00184">
    <property type="entry name" value="RING"/>
    <property type="match status" value="1"/>
</dbReference>
<dbReference type="AlphaFoldDB" id="A0A9P9AII1"/>
<keyword evidence="4" id="KW-1185">Reference proteome</keyword>
<dbReference type="PROSITE" id="PS50089">
    <property type="entry name" value="ZF_RING_2"/>
    <property type="match status" value="1"/>
</dbReference>
<proteinExistence type="predicted"/>
<feature type="non-terminal residue" evidence="3">
    <location>
        <position position="1"/>
    </location>
</feature>
<evidence type="ECO:0000313" key="4">
    <source>
        <dbReference type="Proteomes" id="UP000777438"/>
    </source>
</evidence>
<dbReference type="GO" id="GO:0008270">
    <property type="term" value="F:zinc ion binding"/>
    <property type="evidence" value="ECO:0007669"/>
    <property type="project" value="UniProtKB-KW"/>
</dbReference>